<dbReference type="Pfam" id="PF13556">
    <property type="entry name" value="HTH_30"/>
    <property type="match status" value="1"/>
</dbReference>
<name>A0A1Y4UHK1_9LACO</name>
<evidence type="ECO:0000313" key="4">
    <source>
        <dbReference type="Proteomes" id="UP000195859"/>
    </source>
</evidence>
<comment type="caution">
    <text evidence="3">The sequence shown here is derived from an EMBL/GenBank/DDBJ whole genome shotgun (WGS) entry which is preliminary data.</text>
</comment>
<gene>
    <name evidence="3" type="ORF">B5E44_05650</name>
    <name evidence="2" type="ORF">B5E59_03980</name>
</gene>
<feature type="domain" description="PucR C-terminal helix-turn-helix" evidence="1">
    <location>
        <begin position="225"/>
        <end position="278"/>
    </location>
</feature>
<evidence type="ECO:0000259" key="1">
    <source>
        <dbReference type="Pfam" id="PF13556"/>
    </source>
</evidence>
<dbReference type="InterPro" id="IPR009057">
    <property type="entry name" value="Homeodomain-like_sf"/>
</dbReference>
<dbReference type="Proteomes" id="UP000195859">
    <property type="component" value="Unassembled WGS sequence"/>
</dbReference>
<dbReference type="InterPro" id="IPR051448">
    <property type="entry name" value="CdaR-like_regulators"/>
</dbReference>
<protein>
    <recommendedName>
        <fullName evidence="1">PucR C-terminal helix-turn-helix domain-containing protein</fullName>
    </recommendedName>
</protein>
<proteinExistence type="predicted"/>
<evidence type="ECO:0000313" key="3">
    <source>
        <dbReference type="EMBL" id="OUQ76206.1"/>
    </source>
</evidence>
<reference evidence="3" key="2">
    <citation type="journal article" date="2018" name="BMC Genomics">
        <title>Whole genome sequencing and function prediction of 133 gut anaerobes isolated from chicken caecum in pure cultures.</title>
        <authorList>
            <person name="Medvecky M."/>
            <person name="Cejkova D."/>
            <person name="Polansky O."/>
            <person name="Karasova D."/>
            <person name="Kubasova T."/>
            <person name="Cizek A."/>
            <person name="Rychlik I."/>
        </authorList>
    </citation>
    <scope>NUCLEOTIDE SEQUENCE</scope>
    <source>
        <strain evidence="3">An101</strain>
        <strain evidence="2">An115</strain>
    </source>
</reference>
<evidence type="ECO:0000313" key="2">
    <source>
        <dbReference type="EMBL" id="OUQ56908.1"/>
    </source>
</evidence>
<dbReference type="InterPro" id="IPR042070">
    <property type="entry name" value="PucR_C-HTH_sf"/>
</dbReference>
<dbReference type="Proteomes" id="UP000196293">
    <property type="component" value="Unassembled WGS sequence"/>
</dbReference>
<dbReference type="RefSeq" id="WP_087176123.1">
    <property type="nucleotide sequence ID" value="NZ_NFLS01000006.1"/>
</dbReference>
<dbReference type="EMBL" id="NFLS01000006">
    <property type="protein sequence ID" value="OUQ56908.1"/>
    <property type="molecule type" value="Genomic_DNA"/>
</dbReference>
<organism evidence="3 4">
    <name type="scientific">Lactobacillus gallinarum</name>
    <dbReference type="NCBI Taxonomy" id="52242"/>
    <lineage>
        <taxon>Bacteria</taxon>
        <taxon>Bacillati</taxon>
        <taxon>Bacillota</taxon>
        <taxon>Bacilli</taxon>
        <taxon>Lactobacillales</taxon>
        <taxon>Lactobacillaceae</taxon>
        <taxon>Lactobacillus</taxon>
    </lineage>
</organism>
<dbReference type="AlphaFoldDB" id="A0A1Y4UHK1"/>
<evidence type="ECO:0000313" key="5">
    <source>
        <dbReference type="Proteomes" id="UP000196293"/>
    </source>
</evidence>
<reference evidence="4 5" key="1">
    <citation type="submission" date="2017-04" db="EMBL/GenBank/DDBJ databases">
        <title>Function of individual gut microbiota members based on whole genome sequencing of pure cultures obtained from chicken caecum.</title>
        <authorList>
            <person name="Medvecky M."/>
            <person name="Cejkova D."/>
            <person name="Polansky O."/>
            <person name="Karasova D."/>
            <person name="Kubasova T."/>
            <person name="Cizek A."/>
            <person name="Rychlik I."/>
        </authorList>
    </citation>
    <scope>NUCLEOTIDE SEQUENCE [LARGE SCALE GENOMIC DNA]</scope>
    <source>
        <strain evidence="4">An101</strain>
        <strain evidence="5">An115</strain>
    </source>
</reference>
<dbReference type="InterPro" id="IPR025736">
    <property type="entry name" value="PucR_C-HTH_dom"/>
</dbReference>
<dbReference type="SUPFAM" id="SSF46689">
    <property type="entry name" value="Homeodomain-like"/>
    <property type="match status" value="1"/>
</dbReference>
<sequence>MDIDHLLALFPAAKVQTQKSKTTFSVPYQGRWLVIPDISKREAALLTALLKKDAMQHHQESPWEQYLRSNGKKLEFEGQIRFLFFKCDDDANDQELWLAAIQNMFSSPLLDIFSLEKNEYCFVEKITPTSYGIQDFLGVLQTVEADTGVKFKLYVGHSWNNTDPLVHYFNEELHIFQRENGQTPTPIMYFSSLALPFFTKENLRKSNILAYYRKKIYQDTQLPDIIRALYKHQGNISSAAKQLYLHRNTLLYHLDKINQSLGLDIKQMDDLILAYLAIL</sequence>
<dbReference type="PANTHER" id="PTHR33744:SF15">
    <property type="entry name" value="CARBOHYDRATE DIACID REGULATOR"/>
    <property type="match status" value="1"/>
</dbReference>
<dbReference type="Gene3D" id="1.10.10.2840">
    <property type="entry name" value="PucR C-terminal helix-turn-helix domain"/>
    <property type="match status" value="1"/>
</dbReference>
<accession>A0A1Y4UHK1</accession>
<dbReference type="EMBL" id="NFLZ01000011">
    <property type="protein sequence ID" value="OUQ76206.1"/>
    <property type="molecule type" value="Genomic_DNA"/>
</dbReference>
<dbReference type="PANTHER" id="PTHR33744">
    <property type="entry name" value="CARBOHYDRATE DIACID REGULATOR"/>
    <property type="match status" value="1"/>
</dbReference>
<keyword evidence="5" id="KW-1185">Reference proteome</keyword>